<evidence type="ECO:0000313" key="2">
    <source>
        <dbReference type="Proteomes" id="UP000282084"/>
    </source>
</evidence>
<sequence>MINYDGKRFRPVADGAPEESRVAVYHQDGDLLWGEFLGGRARRGALTGTAAPDGSLDFAYCMVLDDGEVVSGHCRSTPNVLSDGRIRLDEVWERFGDHASSGVSVIEEIPAPQATRPVRTRQP</sequence>
<evidence type="ECO:0000313" key="1">
    <source>
        <dbReference type="EMBL" id="RKT54856.1"/>
    </source>
</evidence>
<dbReference type="OrthoDB" id="5684515at2"/>
<dbReference type="EMBL" id="RBXO01000001">
    <property type="protein sequence ID" value="RKT54856.1"/>
    <property type="molecule type" value="Genomic_DNA"/>
</dbReference>
<dbReference type="InterPro" id="IPR058595">
    <property type="entry name" value="Avidin-like"/>
</dbReference>
<proteinExistence type="predicted"/>
<name>A0A495VZR6_9PSEU</name>
<reference evidence="1 2" key="1">
    <citation type="submission" date="2018-10" db="EMBL/GenBank/DDBJ databases">
        <title>Sequencing the genomes of 1000 actinobacteria strains.</title>
        <authorList>
            <person name="Klenk H.-P."/>
        </authorList>
    </citation>
    <scope>NUCLEOTIDE SEQUENCE [LARGE SCALE GENOMIC DNA]</scope>
    <source>
        <strain evidence="1 2">DSM 43800</strain>
    </source>
</reference>
<dbReference type="RefSeq" id="WP_121006663.1">
    <property type="nucleotide sequence ID" value="NZ_RBXO01000001.1"/>
</dbReference>
<dbReference type="Proteomes" id="UP000282084">
    <property type="component" value="Unassembled WGS sequence"/>
</dbReference>
<keyword evidence="2" id="KW-1185">Reference proteome</keyword>
<dbReference type="Pfam" id="PF26421">
    <property type="entry name" value="Avidin_like"/>
    <property type="match status" value="1"/>
</dbReference>
<comment type="caution">
    <text evidence="1">The sequence shown here is derived from an EMBL/GenBank/DDBJ whole genome shotgun (WGS) entry which is preliminary data.</text>
</comment>
<organism evidence="1 2">
    <name type="scientific">Saccharothrix australiensis</name>
    <dbReference type="NCBI Taxonomy" id="2072"/>
    <lineage>
        <taxon>Bacteria</taxon>
        <taxon>Bacillati</taxon>
        <taxon>Actinomycetota</taxon>
        <taxon>Actinomycetes</taxon>
        <taxon>Pseudonocardiales</taxon>
        <taxon>Pseudonocardiaceae</taxon>
        <taxon>Saccharothrix</taxon>
    </lineage>
</organism>
<gene>
    <name evidence="1" type="ORF">C8E97_3505</name>
</gene>
<protein>
    <submittedName>
        <fullName evidence="1">Uncharacterized protein</fullName>
    </submittedName>
</protein>
<accession>A0A495VZR6</accession>
<dbReference type="AlphaFoldDB" id="A0A495VZR6"/>